<keyword evidence="3" id="KW-1185">Reference proteome</keyword>
<proteinExistence type="predicted"/>
<reference evidence="2" key="1">
    <citation type="submission" date="2022-10" db="EMBL/GenBank/DDBJ databases">
        <title>The WGS of Solirubrobacter ginsenosidimutans DSM 21036.</title>
        <authorList>
            <person name="Jiang Z."/>
        </authorList>
    </citation>
    <scope>NUCLEOTIDE SEQUENCE</scope>
    <source>
        <strain evidence="2">DSM 21036</strain>
    </source>
</reference>
<keyword evidence="1" id="KW-0812">Transmembrane</keyword>
<name>A0A9X3S6I9_9ACTN</name>
<evidence type="ECO:0000313" key="2">
    <source>
        <dbReference type="EMBL" id="MDA0166817.1"/>
    </source>
</evidence>
<protein>
    <submittedName>
        <fullName evidence="2">Uncharacterized protein</fullName>
    </submittedName>
</protein>
<comment type="caution">
    <text evidence="2">The sequence shown here is derived from an EMBL/GenBank/DDBJ whole genome shotgun (WGS) entry which is preliminary data.</text>
</comment>
<keyword evidence="1" id="KW-0472">Membrane</keyword>
<dbReference type="AlphaFoldDB" id="A0A9X3S6I9"/>
<dbReference type="SUPFAM" id="SSF52096">
    <property type="entry name" value="ClpP/crotonase"/>
    <property type="match status" value="1"/>
</dbReference>
<organism evidence="2 3">
    <name type="scientific">Solirubrobacter ginsenosidimutans</name>
    <dbReference type="NCBI Taxonomy" id="490573"/>
    <lineage>
        <taxon>Bacteria</taxon>
        <taxon>Bacillati</taxon>
        <taxon>Actinomycetota</taxon>
        <taxon>Thermoleophilia</taxon>
        <taxon>Solirubrobacterales</taxon>
        <taxon>Solirubrobacteraceae</taxon>
        <taxon>Solirubrobacter</taxon>
    </lineage>
</organism>
<dbReference type="EMBL" id="JAPDOD010000077">
    <property type="protein sequence ID" value="MDA0166817.1"/>
    <property type="molecule type" value="Genomic_DNA"/>
</dbReference>
<accession>A0A9X3S6I9</accession>
<dbReference type="InterPro" id="IPR029045">
    <property type="entry name" value="ClpP/crotonase-like_dom_sf"/>
</dbReference>
<gene>
    <name evidence="2" type="ORF">OM076_41535</name>
</gene>
<evidence type="ECO:0000256" key="1">
    <source>
        <dbReference type="SAM" id="Phobius"/>
    </source>
</evidence>
<keyword evidence="1" id="KW-1133">Transmembrane helix</keyword>
<dbReference type="Proteomes" id="UP001149140">
    <property type="component" value="Unassembled WGS sequence"/>
</dbReference>
<sequence>MTRDPRSDWLEMVRRAATTFGGVWVGLWAARIVGWIANVDGAVLVVVAVAFGFIGGLLGWAEARKRRPMASQERRDAVLGWGIVGLLVGVLAIIALAGTWD</sequence>
<evidence type="ECO:0000313" key="3">
    <source>
        <dbReference type="Proteomes" id="UP001149140"/>
    </source>
</evidence>
<feature type="transmembrane region" description="Helical" evidence="1">
    <location>
        <begin position="35"/>
        <end position="58"/>
    </location>
</feature>
<feature type="transmembrane region" description="Helical" evidence="1">
    <location>
        <begin position="78"/>
        <end position="100"/>
    </location>
</feature>